<evidence type="ECO:0000256" key="1">
    <source>
        <dbReference type="SAM" id="MobiDB-lite"/>
    </source>
</evidence>
<feature type="region of interest" description="Disordered" evidence="1">
    <location>
        <begin position="96"/>
        <end position="163"/>
    </location>
</feature>
<keyword evidence="3" id="KW-1185">Reference proteome</keyword>
<accession>A0A6A5YE82</accession>
<dbReference type="AlphaFoldDB" id="A0A6A5YE82"/>
<feature type="compositionally biased region" description="Low complexity" evidence="1">
    <location>
        <begin position="133"/>
        <end position="145"/>
    </location>
</feature>
<name>A0A6A5YE82_9PEZI</name>
<sequence length="195" mass="20767">MESSIAPGDFAQSKKHVVASLRGRAHSASKLRLDALICLHNNSTQHGIATAQSFGCSGLSVCHSYFLFQNHETTAMSSEPSKSQLSPEVLVKHDTFARSRSSSKSGPNPETATPTTSNNNATASVWERKGASRARSSSRGTQSQRPAFSLFRHHSSPDDGAKSVVDAAVMPAVMILGAELFTPSGTTSPKENERP</sequence>
<evidence type="ECO:0000313" key="2">
    <source>
        <dbReference type="EMBL" id="KAF2089280.1"/>
    </source>
</evidence>
<reference evidence="2" key="1">
    <citation type="journal article" date="2020" name="Stud. Mycol.">
        <title>101 Dothideomycetes genomes: a test case for predicting lifestyles and emergence of pathogens.</title>
        <authorList>
            <person name="Haridas S."/>
            <person name="Albert R."/>
            <person name="Binder M."/>
            <person name="Bloem J."/>
            <person name="Labutti K."/>
            <person name="Salamov A."/>
            <person name="Andreopoulos B."/>
            <person name="Baker S."/>
            <person name="Barry K."/>
            <person name="Bills G."/>
            <person name="Bluhm B."/>
            <person name="Cannon C."/>
            <person name="Castanera R."/>
            <person name="Culley D."/>
            <person name="Daum C."/>
            <person name="Ezra D."/>
            <person name="Gonzalez J."/>
            <person name="Henrissat B."/>
            <person name="Kuo A."/>
            <person name="Liang C."/>
            <person name="Lipzen A."/>
            <person name="Lutzoni F."/>
            <person name="Magnuson J."/>
            <person name="Mondo S."/>
            <person name="Nolan M."/>
            <person name="Ohm R."/>
            <person name="Pangilinan J."/>
            <person name="Park H.-J."/>
            <person name="Ramirez L."/>
            <person name="Alfaro M."/>
            <person name="Sun H."/>
            <person name="Tritt A."/>
            <person name="Yoshinaga Y."/>
            <person name="Zwiers L.-H."/>
            <person name="Turgeon B."/>
            <person name="Goodwin S."/>
            <person name="Spatafora J."/>
            <person name="Crous P."/>
            <person name="Grigoriev I."/>
        </authorList>
    </citation>
    <scope>NUCLEOTIDE SEQUENCE</scope>
    <source>
        <strain evidence="2">CBS 121410</strain>
    </source>
</reference>
<dbReference type="Proteomes" id="UP000799776">
    <property type="component" value="Unassembled WGS sequence"/>
</dbReference>
<gene>
    <name evidence="2" type="ORF">K490DRAFT_54906</name>
</gene>
<dbReference type="EMBL" id="ML978714">
    <property type="protein sequence ID" value="KAF2089280.1"/>
    <property type="molecule type" value="Genomic_DNA"/>
</dbReference>
<proteinExistence type="predicted"/>
<feature type="compositionally biased region" description="Low complexity" evidence="1">
    <location>
        <begin position="107"/>
        <end position="124"/>
    </location>
</feature>
<evidence type="ECO:0000313" key="3">
    <source>
        <dbReference type="Proteomes" id="UP000799776"/>
    </source>
</evidence>
<protein>
    <submittedName>
        <fullName evidence="2">Uncharacterized protein</fullName>
    </submittedName>
</protein>
<organism evidence="2 3">
    <name type="scientific">Saccharata proteae CBS 121410</name>
    <dbReference type="NCBI Taxonomy" id="1314787"/>
    <lineage>
        <taxon>Eukaryota</taxon>
        <taxon>Fungi</taxon>
        <taxon>Dikarya</taxon>
        <taxon>Ascomycota</taxon>
        <taxon>Pezizomycotina</taxon>
        <taxon>Dothideomycetes</taxon>
        <taxon>Dothideomycetes incertae sedis</taxon>
        <taxon>Botryosphaeriales</taxon>
        <taxon>Saccharataceae</taxon>
        <taxon>Saccharata</taxon>
    </lineage>
</organism>